<gene>
    <name evidence="2" type="ORF">PVP01_0737000</name>
</gene>
<dbReference type="VEuPathDB" id="PlasmoDB:PVPAM_010012300"/>
<evidence type="ECO:0000313" key="2">
    <source>
        <dbReference type="EMBL" id="VUZ95023.1"/>
    </source>
</evidence>
<evidence type="ECO:0000256" key="1">
    <source>
        <dbReference type="SAM" id="MobiDB-lite"/>
    </source>
</evidence>
<sequence length="369" mass="42964">MDRGKLIMKHIPFDVFYDRSTGINNKLPSEQRNKDIITGIQFGKLLQYITAKNKYDINSWLNEHENKLKKHLNRMQIKLKRKEDDKYCKNLNYILDFVVQALKKFNDSNEFFRLSHEFDKNSRDILNTYTSLKCSRELFNSEDENLYIKKIMYDLFDDIEYMLSVKYFRKTSECLNMFNRIKYRWGILWNIYYAVSDSNFFDFDKNCTLSIIGQKLKALNCNRTTKLPQTVSDAESHSITEVPGSQKDLLESRGTEDVEDPIDVENPESEDPAPDDLTFSLPVKEDPPKLDTTYAAASLAGISLFGTILYKYGPFRNRLNSLRGAINGSNLFPLDNNVYDANIMNNFEYLQTGIPNDEYQLGYGSATDY</sequence>
<dbReference type="Pfam" id="PF05795">
    <property type="entry name" value="Plasmodium_Vir"/>
    <property type="match status" value="1"/>
</dbReference>
<name>A0A564ZTU7_PLAVI</name>
<feature type="region of interest" description="Disordered" evidence="1">
    <location>
        <begin position="230"/>
        <end position="282"/>
    </location>
</feature>
<organism evidence="2 3">
    <name type="scientific">Plasmodium vivax</name>
    <name type="common">malaria parasite P. vivax</name>
    <dbReference type="NCBI Taxonomy" id="5855"/>
    <lineage>
        <taxon>Eukaryota</taxon>
        <taxon>Sar</taxon>
        <taxon>Alveolata</taxon>
        <taxon>Apicomplexa</taxon>
        <taxon>Aconoidasida</taxon>
        <taxon>Haemosporida</taxon>
        <taxon>Plasmodiidae</taxon>
        <taxon>Plasmodium</taxon>
        <taxon>Plasmodium (Plasmodium)</taxon>
    </lineage>
</organism>
<reference evidence="3" key="1">
    <citation type="submission" date="2016-07" db="EMBL/GenBank/DDBJ databases">
        <authorList>
            <consortium name="Pathogen Informatics"/>
        </authorList>
    </citation>
    <scope>NUCLEOTIDE SEQUENCE [LARGE SCALE GENOMIC DNA]</scope>
</reference>
<protein>
    <submittedName>
        <fullName evidence="2">VIR protein</fullName>
    </submittedName>
</protein>
<proteinExistence type="predicted"/>
<dbReference type="VEuPathDB" id="PlasmoDB:PVX_049190"/>
<dbReference type="OrthoDB" id="388837at2759"/>
<feature type="compositionally biased region" description="Acidic residues" evidence="1">
    <location>
        <begin position="257"/>
        <end position="274"/>
    </location>
</feature>
<dbReference type="InterPro" id="IPR008780">
    <property type="entry name" value="Plasmodium_Vir"/>
</dbReference>
<dbReference type="AlphaFoldDB" id="A0A564ZTU7"/>
<dbReference type="Proteomes" id="UP000220605">
    <property type="component" value="Chromosome 7"/>
</dbReference>
<evidence type="ECO:0000313" key="3">
    <source>
        <dbReference type="Proteomes" id="UP000220605"/>
    </source>
</evidence>
<dbReference type="EMBL" id="LT635618">
    <property type="protein sequence ID" value="VUZ95023.1"/>
    <property type="molecule type" value="Genomic_DNA"/>
</dbReference>
<accession>A0A564ZTU7</accession>
<feature type="compositionally biased region" description="Polar residues" evidence="1">
    <location>
        <begin position="230"/>
        <end position="239"/>
    </location>
</feature>
<dbReference type="VEuPathDB" id="PlasmoDB:PVW1_100060300"/>
<dbReference type="VEuPathDB" id="PlasmoDB:PVP01_0737000"/>